<feature type="transmembrane region" description="Helical" evidence="2">
    <location>
        <begin position="166"/>
        <end position="185"/>
    </location>
</feature>
<dbReference type="Proteomes" id="UP000255297">
    <property type="component" value="Unassembled WGS sequence"/>
</dbReference>
<keyword evidence="2" id="KW-0472">Membrane</keyword>
<feature type="transmembrane region" description="Helical" evidence="2">
    <location>
        <begin position="55"/>
        <end position="74"/>
    </location>
</feature>
<evidence type="ECO:0000313" key="4">
    <source>
        <dbReference type="Proteomes" id="UP000255297"/>
    </source>
</evidence>
<keyword evidence="2" id="KW-1133">Transmembrane helix</keyword>
<feature type="region of interest" description="Disordered" evidence="1">
    <location>
        <begin position="336"/>
        <end position="378"/>
    </location>
</feature>
<evidence type="ECO:0000256" key="1">
    <source>
        <dbReference type="SAM" id="MobiDB-lite"/>
    </source>
</evidence>
<gene>
    <name evidence="3" type="ORF">NCTC11532_00886</name>
</gene>
<proteinExistence type="predicted"/>
<reference evidence="3 4" key="1">
    <citation type="submission" date="2018-06" db="EMBL/GenBank/DDBJ databases">
        <authorList>
            <consortium name="Pathogen Informatics"/>
            <person name="Doyle S."/>
        </authorList>
    </citation>
    <scope>NUCLEOTIDE SEQUENCE [LARGE SCALE GENOMIC DNA]</scope>
    <source>
        <strain evidence="3 4">NCTC11532</strain>
    </source>
</reference>
<dbReference type="EMBL" id="UGPB01000001">
    <property type="protein sequence ID" value="STY28711.1"/>
    <property type="molecule type" value="Genomic_DNA"/>
</dbReference>
<dbReference type="AlphaFoldDB" id="A0A378LXB5"/>
<feature type="transmembrane region" description="Helical" evidence="2">
    <location>
        <begin position="140"/>
        <end position="160"/>
    </location>
</feature>
<dbReference type="STRING" id="1122170.GCA_000701265_03062"/>
<evidence type="ECO:0000313" key="3">
    <source>
        <dbReference type="EMBL" id="STY28711.1"/>
    </source>
</evidence>
<feature type="transmembrane region" description="Helical" evidence="2">
    <location>
        <begin position="279"/>
        <end position="297"/>
    </location>
</feature>
<keyword evidence="4" id="KW-1185">Reference proteome</keyword>
<feature type="compositionally biased region" description="Basic and acidic residues" evidence="1">
    <location>
        <begin position="336"/>
        <end position="345"/>
    </location>
</feature>
<name>A0A378LXB5_9GAMM</name>
<accession>A0A378LXB5</accession>
<feature type="transmembrane region" description="Helical" evidence="2">
    <location>
        <begin position="303"/>
        <end position="329"/>
    </location>
</feature>
<organism evidence="3 4">
    <name type="scientific">Legionella wadsworthii</name>
    <dbReference type="NCBI Taxonomy" id="28088"/>
    <lineage>
        <taxon>Bacteria</taxon>
        <taxon>Pseudomonadati</taxon>
        <taxon>Pseudomonadota</taxon>
        <taxon>Gammaproteobacteria</taxon>
        <taxon>Legionellales</taxon>
        <taxon>Legionellaceae</taxon>
        <taxon>Legionella</taxon>
    </lineage>
</organism>
<evidence type="ECO:0000256" key="2">
    <source>
        <dbReference type="SAM" id="Phobius"/>
    </source>
</evidence>
<sequence>MVHRIFKMSTEKLSKETLVKEKKWNEEEFLKREQFAKEMSVKIQITPNSEEEKNFILRLLILKVPLLSGFLQSLGNTGGAMTALIKSLGDTSQAVQGASSGFHFASLGIAAINFIRIPLIYFFSMIAGKWPPFTLSNNAKWAYSAVLLALALTGILVPAAAPPIGIAVAGLSLALSLYSIGNMIYKRQKIKKSINQAKVDIEVNEEILKDIRKKASLLYSELKAADTDEERIRICELIDDLQIEHKSTTATLQVLYNNKIKDEKTLEGLGTAAFMDRGVAAALTSLVIVGLVLSIFFPPVGLGIAAGSAGLGALYIVGRVGVSLIAPIIKAQWEKRKSQKEKTEDNQESPEPSPGLDESLRSQSTLSGSENERDLEEDSTLKTMKELFGLKATQRLKELKENAIEMDKLDNRLTQIVTSQNHREVLRFFQNISVIAHMEECPYGDLKCLFDKFTSINEALPLLETALEEVQNGSLDLSKKERETLYASEVFKGIIMRSAHPMDLSFLISSHQGTFLEDNLKGEGYNKSDF</sequence>
<feature type="transmembrane region" description="Helical" evidence="2">
    <location>
        <begin position="104"/>
        <end position="128"/>
    </location>
</feature>
<keyword evidence="2" id="KW-0812">Transmembrane</keyword>
<protein>
    <submittedName>
        <fullName evidence="3">Coiled-coil protein</fullName>
    </submittedName>
</protein>